<evidence type="ECO:0000256" key="2">
    <source>
        <dbReference type="ARBA" id="ARBA00004286"/>
    </source>
</evidence>
<dbReference type="InterPro" id="IPR021151">
    <property type="entry name" value="GINS_A"/>
</dbReference>
<dbReference type="GO" id="GO:0000811">
    <property type="term" value="C:GINS complex"/>
    <property type="evidence" value="ECO:0007669"/>
    <property type="project" value="UniProtKB-UniRule"/>
</dbReference>
<dbReference type="AlphaFoldDB" id="A0A6F9DE95"/>
<keyword evidence="5" id="KW-0158">Chromosome</keyword>
<feature type="domain" description="DNA replication complex GINS protein PSF1 C-terminal" evidence="11">
    <location>
        <begin position="146"/>
        <end position="195"/>
    </location>
</feature>
<dbReference type="GO" id="GO:1902983">
    <property type="term" value="P:DNA strand elongation involved in mitotic DNA replication"/>
    <property type="evidence" value="ECO:0007669"/>
    <property type="project" value="TreeGrafter"/>
</dbReference>
<evidence type="ECO:0000259" key="11">
    <source>
        <dbReference type="Pfam" id="PF24997"/>
    </source>
</evidence>
<dbReference type="CDD" id="cd21696">
    <property type="entry name" value="GINS_B_Psf1"/>
    <property type="match status" value="1"/>
</dbReference>
<evidence type="ECO:0000256" key="9">
    <source>
        <dbReference type="RuleBase" id="RU368085"/>
    </source>
</evidence>
<organism evidence="12">
    <name type="scientific">Phallusia mammillata</name>
    <dbReference type="NCBI Taxonomy" id="59560"/>
    <lineage>
        <taxon>Eukaryota</taxon>
        <taxon>Metazoa</taxon>
        <taxon>Chordata</taxon>
        <taxon>Tunicata</taxon>
        <taxon>Ascidiacea</taxon>
        <taxon>Phlebobranchia</taxon>
        <taxon>Ascidiidae</taxon>
        <taxon>Phallusia</taxon>
    </lineage>
</organism>
<dbReference type="Pfam" id="PF05916">
    <property type="entry name" value="Sld5"/>
    <property type="match status" value="1"/>
</dbReference>
<accession>A0A6F9DE95</accession>
<evidence type="ECO:0000256" key="5">
    <source>
        <dbReference type="ARBA" id="ARBA00022454"/>
    </source>
</evidence>
<evidence type="ECO:0000256" key="8">
    <source>
        <dbReference type="ARBA" id="ARBA00045258"/>
    </source>
</evidence>
<sequence length="195" mass="22662">MFGEKALELIREFNRNKDGNLGPYNEDGVRQVLEEMQVLYEANQNDVAQLVQDTSDQTSLTAVQIRHDSLQRNKRCLLAYLYNRLAKIRSLRWEFGSVLPPDIKNNMSEKEVQWFTRYNRSLANYMRSLGPGGLDLTQDLQPPQNVYIEVRCVEDRGELELNDGSKVLLKKNSLHYLPRSQCEHLIRQGVLKHIT</sequence>
<reference evidence="12" key="1">
    <citation type="submission" date="2020-04" db="EMBL/GenBank/DDBJ databases">
        <authorList>
            <person name="Neveu A P."/>
        </authorList>
    </citation>
    <scope>NUCLEOTIDE SEQUENCE</scope>
    <source>
        <tissue evidence="12">Whole embryo</tissue>
    </source>
</reference>
<dbReference type="InterPro" id="IPR005339">
    <property type="entry name" value="GINS_Psf1"/>
</dbReference>
<evidence type="ECO:0000256" key="6">
    <source>
        <dbReference type="ARBA" id="ARBA00022705"/>
    </source>
</evidence>
<dbReference type="PANTHER" id="PTHR12914:SF2">
    <property type="entry name" value="DNA REPLICATION COMPLEX GINS PROTEIN PSF1"/>
    <property type="match status" value="1"/>
</dbReference>
<keyword evidence="6 9" id="KW-0235">DNA replication</keyword>
<dbReference type="InterPro" id="IPR056783">
    <property type="entry name" value="PSF1_C"/>
</dbReference>
<keyword evidence="7 9" id="KW-0539">Nucleus</keyword>
<dbReference type="CDD" id="cd11710">
    <property type="entry name" value="GINS_A_psf1"/>
    <property type="match status" value="1"/>
</dbReference>
<dbReference type="InterPro" id="IPR036224">
    <property type="entry name" value="GINS_bundle-like_dom_sf"/>
</dbReference>
<dbReference type="PANTHER" id="PTHR12914">
    <property type="entry name" value="PARTNER OF SLD5"/>
    <property type="match status" value="1"/>
</dbReference>
<evidence type="ECO:0000256" key="1">
    <source>
        <dbReference type="ARBA" id="ARBA00004123"/>
    </source>
</evidence>
<dbReference type="SUPFAM" id="SSF158573">
    <property type="entry name" value="GINS helical bundle-like"/>
    <property type="match status" value="1"/>
</dbReference>
<protein>
    <recommendedName>
        <fullName evidence="4 9">DNA replication complex GINS protein PSF1</fullName>
    </recommendedName>
</protein>
<evidence type="ECO:0000256" key="7">
    <source>
        <dbReference type="ARBA" id="ARBA00023242"/>
    </source>
</evidence>
<comment type="function">
    <text evidence="8">Required for correct functioning of the GINS complex, a complex that plays an essential role in the initiation of DNA replication, and progression of DNA replication forks. GINS complex is a core component of CDC45-MCM-GINS (CMG) helicase, the molecular machine that unwinds template DNA during replication, and around which the replisome is built.</text>
</comment>
<proteinExistence type="evidence at transcript level"/>
<dbReference type="EMBL" id="LR785436">
    <property type="protein sequence ID" value="CAB3249045.1"/>
    <property type="molecule type" value="mRNA"/>
</dbReference>
<evidence type="ECO:0000313" key="12">
    <source>
        <dbReference type="EMBL" id="CAB3249045.1"/>
    </source>
</evidence>
<comment type="function">
    <text evidence="9">Required for correct functioning of the GINS complex, a complex that plays an essential role in the initiation of DNA replication, and progression of DNA replication forks. GINS complex seems to bind preferentially to single-stranded DNA.</text>
</comment>
<dbReference type="FunFam" id="1.20.58.1030:FF:000001">
    <property type="entry name" value="DNA replication complex GINS protein PSF1"/>
    <property type="match status" value="1"/>
</dbReference>
<gene>
    <name evidence="12" type="primary">Gins1</name>
</gene>
<comment type="subcellular location">
    <subcellularLocation>
        <location evidence="2">Chromosome</location>
    </subcellularLocation>
    <subcellularLocation>
        <location evidence="1 9">Nucleus</location>
    </subcellularLocation>
</comment>
<dbReference type="Pfam" id="PF24997">
    <property type="entry name" value="PSF1_C"/>
    <property type="match status" value="1"/>
</dbReference>
<comment type="subunit">
    <text evidence="9">Component of the GINS complex.</text>
</comment>
<feature type="domain" description="GINS subunit" evidence="10">
    <location>
        <begin position="60"/>
        <end position="129"/>
    </location>
</feature>
<evidence type="ECO:0000256" key="3">
    <source>
        <dbReference type="ARBA" id="ARBA00006677"/>
    </source>
</evidence>
<comment type="similarity">
    <text evidence="3 9">Belongs to the GINS1/PSF1 family.</text>
</comment>
<name>A0A6F9DE95_9ASCI</name>
<evidence type="ECO:0000256" key="4">
    <source>
        <dbReference type="ARBA" id="ARBA00015143"/>
    </source>
</evidence>
<dbReference type="Gene3D" id="1.20.58.1030">
    <property type="match status" value="1"/>
</dbReference>
<evidence type="ECO:0000259" key="10">
    <source>
        <dbReference type="Pfam" id="PF05916"/>
    </source>
</evidence>